<dbReference type="InterPro" id="IPR036849">
    <property type="entry name" value="Enolase-like_C_sf"/>
</dbReference>
<accession>A0A0F9E6B5</accession>
<dbReference type="GO" id="GO:0016836">
    <property type="term" value="F:hydro-lyase activity"/>
    <property type="evidence" value="ECO:0007669"/>
    <property type="project" value="TreeGrafter"/>
</dbReference>
<keyword evidence="2" id="KW-0479">Metal-binding</keyword>
<dbReference type="EMBL" id="LAZR01028720">
    <property type="protein sequence ID" value="KKL61751.1"/>
    <property type="molecule type" value="Genomic_DNA"/>
</dbReference>
<feature type="non-terminal residue" evidence="5">
    <location>
        <position position="216"/>
    </location>
</feature>
<evidence type="ECO:0000313" key="5">
    <source>
        <dbReference type="EMBL" id="KKL61751.1"/>
    </source>
</evidence>
<gene>
    <name evidence="5" type="ORF">LCGC14_2192160</name>
</gene>
<dbReference type="GO" id="GO:0016052">
    <property type="term" value="P:carbohydrate catabolic process"/>
    <property type="evidence" value="ECO:0007669"/>
    <property type="project" value="TreeGrafter"/>
</dbReference>
<name>A0A0F9E6B5_9ZZZZ</name>
<dbReference type="SUPFAM" id="SSF51604">
    <property type="entry name" value="Enolase C-terminal domain-like"/>
    <property type="match status" value="1"/>
</dbReference>
<feature type="domain" description="Enolase C-terminal" evidence="4">
    <location>
        <begin position="152"/>
        <end position="212"/>
    </location>
</feature>
<comment type="cofactor">
    <cofactor evidence="1">
        <name>Mg(2+)</name>
        <dbReference type="ChEBI" id="CHEBI:18420"/>
    </cofactor>
</comment>
<dbReference type="AlphaFoldDB" id="A0A0F9E6B5"/>
<dbReference type="SUPFAM" id="SSF54826">
    <property type="entry name" value="Enolase N-terminal domain-like"/>
    <property type="match status" value="1"/>
</dbReference>
<sequence length="216" mass="23978">MTPATVTEDLAAHRVAEIHTMRIRTRWPRLLGRNALFEEHGYGREAIVRHIVTDRGAAGWGLSRHPGPGQFEISGLVDRRLSELFDPAVGVTEEEAMPLDFALHDLAGNILGVPVFRMIGTAGPTTQEVCGSATYFDDITPAYHPGGVGVVLENCRQDWQMGYRAFKIKIGRGHRWMGPEAGMARDVKVTRAIREEFPEAMLQVDANDGYDCRSFC</sequence>
<evidence type="ECO:0000256" key="2">
    <source>
        <dbReference type="ARBA" id="ARBA00022723"/>
    </source>
</evidence>
<dbReference type="PANTHER" id="PTHR13794:SF58">
    <property type="entry name" value="MITOCHONDRIAL ENOLASE SUPERFAMILY MEMBER 1"/>
    <property type="match status" value="1"/>
</dbReference>
<evidence type="ECO:0000259" key="4">
    <source>
        <dbReference type="Pfam" id="PF13378"/>
    </source>
</evidence>
<comment type="caution">
    <text evidence="5">The sequence shown here is derived from an EMBL/GenBank/DDBJ whole genome shotgun (WGS) entry which is preliminary data.</text>
</comment>
<keyword evidence="3" id="KW-0460">Magnesium</keyword>
<dbReference type="InterPro" id="IPR029065">
    <property type="entry name" value="Enolase_C-like"/>
</dbReference>
<evidence type="ECO:0000256" key="1">
    <source>
        <dbReference type="ARBA" id="ARBA00001946"/>
    </source>
</evidence>
<dbReference type="InterPro" id="IPR029017">
    <property type="entry name" value="Enolase-like_N"/>
</dbReference>
<dbReference type="GO" id="GO:0000287">
    <property type="term" value="F:magnesium ion binding"/>
    <property type="evidence" value="ECO:0007669"/>
    <property type="project" value="TreeGrafter"/>
</dbReference>
<dbReference type="PANTHER" id="PTHR13794">
    <property type="entry name" value="ENOLASE SUPERFAMILY, MANDELATE RACEMASE"/>
    <property type="match status" value="1"/>
</dbReference>
<dbReference type="Gene3D" id="3.30.390.10">
    <property type="entry name" value="Enolase-like, N-terminal domain"/>
    <property type="match status" value="1"/>
</dbReference>
<organism evidence="5">
    <name type="scientific">marine sediment metagenome</name>
    <dbReference type="NCBI Taxonomy" id="412755"/>
    <lineage>
        <taxon>unclassified sequences</taxon>
        <taxon>metagenomes</taxon>
        <taxon>ecological metagenomes</taxon>
    </lineage>
</organism>
<protein>
    <recommendedName>
        <fullName evidence="4">Enolase C-terminal domain-containing protein</fullName>
    </recommendedName>
</protein>
<dbReference type="Pfam" id="PF13378">
    <property type="entry name" value="MR_MLE_C"/>
    <property type="match status" value="1"/>
</dbReference>
<proteinExistence type="predicted"/>
<dbReference type="Gene3D" id="3.20.20.120">
    <property type="entry name" value="Enolase-like C-terminal domain"/>
    <property type="match status" value="1"/>
</dbReference>
<reference evidence="5" key="1">
    <citation type="journal article" date="2015" name="Nature">
        <title>Complex archaea that bridge the gap between prokaryotes and eukaryotes.</title>
        <authorList>
            <person name="Spang A."/>
            <person name="Saw J.H."/>
            <person name="Jorgensen S.L."/>
            <person name="Zaremba-Niedzwiedzka K."/>
            <person name="Martijn J."/>
            <person name="Lind A.E."/>
            <person name="van Eijk R."/>
            <person name="Schleper C."/>
            <person name="Guy L."/>
            <person name="Ettema T.J."/>
        </authorList>
    </citation>
    <scope>NUCLEOTIDE SEQUENCE</scope>
</reference>
<evidence type="ECO:0000256" key="3">
    <source>
        <dbReference type="ARBA" id="ARBA00022842"/>
    </source>
</evidence>
<dbReference type="InterPro" id="IPR046945">
    <property type="entry name" value="RHMD-like"/>
</dbReference>